<proteinExistence type="predicted"/>
<comment type="caution">
    <text evidence="1">The sequence shown here is derived from an EMBL/GenBank/DDBJ whole genome shotgun (WGS) entry which is preliminary data.</text>
</comment>
<gene>
    <name evidence="1" type="ORF">Y1Q_0019604</name>
</gene>
<protein>
    <recommendedName>
        <fullName evidence="3">Reverse transcriptase zinc-binding domain-containing protein</fullName>
    </recommendedName>
</protein>
<name>A0A151PEE5_ALLMI</name>
<evidence type="ECO:0008006" key="3">
    <source>
        <dbReference type="Google" id="ProtNLM"/>
    </source>
</evidence>
<keyword evidence="2" id="KW-1185">Reference proteome</keyword>
<evidence type="ECO:0000313" key="2">
    <source>
        <dbReference type="Proteomes" id="UP000050525"/>
    </source>
</evidence>
<reference evidence="1 2" key="1">
    <citation type="journal article" date="2012" name="Genome Biol.">
        <title>Sequencing three crocodilian genomes to illuminate the evolution of archosaurs and amniotes.</title>
        <authorList>
            <person name="St John J.A."/>
            <person name="Braun E.L."/>
            <person name="Isberg S.R."/>
            <person name="Miles L.G."/>
            <person name="Chong A.Y."/>
            <person name="Gongora J."/>
            <person name="Dalzell P."/>
            <person name="Moran C."/>
            <person name="Bed'hom B."/>
            <person name="Abzhanov A."/>
            <person name="Burgess S.C."/>
            <person name="Cooksey A.M."/>
            <person name="Castoe T.A."/>
            <person name="Crawford N.G."/>
            <person name="Densmore L.D."/>
            <person name="Drew J.C."/>
            <person name="Edwards S.V."/>
            <person name="Faircloth B.C."/>
            <person name="Fujita M.K."/>
            <person name="Greenwold M.J."/>
            <person name="Hoffmann F.G."/>
            <person name="Howard J.M."/>
            <person name="Iguchi T."/>
            <person name="Janes D.E."/>
            <person name="Khan S.Y."/>
            <person name="Kohno S."/>
            <person name="de Koning A.J."/>
            <person name="Lance S.L."/>
            <person name="McCarthy F.M."/>
            <person name="McCormack J.E."/>
            <person name="Merchant M.E."/>
            <person name="Peterson D.G."/>
            <person name="Pollock D.D."/>
            <person name="Pourmand N."/>
            <person name="Raney B.J."/>
            <person name="Roessler K.A."/>
            <person name="Sanford J.R."/>
            <person name="Sawyer R.H."/>
            <person name="Schmidt C.J."/>
            <person name="Triplett E.W."/>
            <person name="Tuberville T.D."/>
            <person name="Venegas-Anaya M."/>
            <person name="Howard J.T."/>
            <person name="Jarvis E.D."/>
            <person name="Guillette L.J.Jr."/>
            <person name="Glenn T.C."/>
            <person name="Green R.E."/>
            <person name="Ray D.A."/>
        </authorList>
    </citation>
    <scope>NUCLEOTIDE SEQUENCE [LARGE SCALE GENOMIC DNA]</scope>
    <source>
        <strain evidence="1">KSC_2009_1</strain>
    </source>
</reference>
<organism evidence="1 2">
    <name type="scientific">Alligator mississippiensis</name>
    <name type="common">American alligator</name>
    <dbReference type="NCBI Taxonomy" id="8496"/>
    <lineage>
        <taxon>Eukaryota</taxon>
        <taxon>Metazoa</taxon>
        <taxon>Chordata</taxon>
        <taxon>Craniata</taxon>
        <taxon>Vertebrata</taxon>
        <taxon>Euteleostomi</taxon>
        <taxon>Archelosauria</taxon>
        <taxon>Archosauria</taxon>
        <taxon>Crocodylia</taxon>
        <taxon>Alligatoridae</taxon>
        <taxon>Alligatorinae</taxon>
        <taxon>Alligator</taxon>
    </lineage>
</organism>
<evidence type="ECO:0000313" key="1">
    <source>
        <dbReference type="EMBL" id="KYO47467.1"/>
    </source>
</evidence>
<dbReference type="AlphaFoldDB" id="A0A151PEE5"/>
<dbReference type="EMBL" id="AKHW03000416">
    <property type="protein sequence ID" value="KYO47467.1"/>
    <property type="molecule type" value="Genomic_DNA"/>
</dbReference>
<sequence length="103" mass="11813">MRQNLLVATQGQAFLARLTLCNRFIVKRTSNRQWWLLHGVLAMDNFVHHLDPVASAACPFCKDEVEETLFHAFLNCLEMQLVFAALSTLLFTLDLDFSENIDL</sequence>
<dbReference type="Proteomes" id="UP000050525">
    <property type="component" value="Unassembled WGS sequence"/>
</dbReference>
<accession>A0A151PEE5</accession>